<evidence type="ECO:0000259" key="7">
    <source>
        <dbReference type="Pfam" id="PF00171"/>
    </source>
</evidence>
<evidence type="ECO:0000256" key="2">
    <source>
        <dbReference type="ARBA" id="ARBA00023002"/>
    </source>
</evidence>
<dbReference type="Gene3D" id="3.40.309.10">
    <property type="entry name" value="Aldehyde Dehydrogenase, Chain A, domain 2"/>
    <property type="match status" value="1"/>
</dbReference>
<dbReference type="AlphaFoldDB" id="A0A0F6W8L8"/>
<evidence type="ECO:0000256" key="3">
    <source>
        <dbReference type="PIRNR" id="PIRNR036492"/>
    </source>
</evidence>
<dbReference type="KEGG" id="samy:DB32_007417"/>
<sequence>MALPAEPRFTLAFGRSRAMEQTRTNGHANGSHVNGHGQSVGAYEGGIIEKRSPVTGERLGEFPITSREGVISAVARARAAFASWRETSVEARLVILDRIKEVVRTHGEEYARRISEDTGKPLVDSLLTELMSVPLYIDYYRKHAPKILARKKVATPILFPGKTSYVEHFPVGVVGIISPWNFPFQLSMVPVVSALIAGNTVVLKPSEVTPITGEIIAEIFRRIGIPSGVVEVVQGDGTTGAALVEAEVDKIFFTGSVATGRKVMQAASKKPIPVELELGGKDAMIICADANLERAAKAAVWGGLVNCGQMCVSIERILVEAPVHDRFVELLRREVAKVKVGGPDEHADMGPMTFPKQIETVERHVKDAISKGAKVLFGGERLPRPGQFYAPTVLTDVRPEMEIYSDETFGPVLPVVKVRDVDEAVRMANEHQYGLVGSVWTKNVEKGLAIASRMECGQVTVNDVIVSVGNPALPFGGVKSSGFGRYHGPEGLLTFTHQKAIMVDRGWAKSEPFWFPYGRKYPAMREVFHGLLSGNMARALVGMVKLKKLGD</sequence>
<keyword evidence="9" id="KW-1185">Reference proteome</keyword>
<dbReference type="SUPFAM" id="SSF53720">
    <property type="entry name" value="ALDH-like"/>
    <property type="match status" value="1"/>
</dbReference>
<dbReference type="FunFam" id="3.40.309.10:FF:000009">
    <property type="entry name" value="Aldehyde dehydrogenase A"/>
    <property type="match status" value="1"/>
</dbReference>
<evidence type="ECO:0000313" key="8">
    <source>
        <dbReference type="EMBL" id="AKF10268.1"/>
    </source>
</evidence>
<dbReference type="GO" id="GO:0016620">
    <property type="term" value="F:oxidoreductase activity, acting on the aldehyde or oxo group of donors, NAD or NADP as acceptor"/>
    <property type="evidence" value="ECO:0007669"/>
    <property type="project" value="InterPro"/>
</dbReference>
<dbReference type="InterPro" id="IPR016161">
    <property type="entry name" value="Ald_DH/histidinol_DH"/>
</dbReference>
<feature type="active site" evidence="4 5">
    <location>
        <position position="277"/>
    </location>
</feature>
<reference evidence="8 9" key="1">
    <citation type="submission" date="2015-03" db="EMBL/GenBank/DDBJ databases">
        <title>Genome assembly of Sandaracinus amylolyticus DSM 53668.</title>
        <authorList>
            <person name="Sharma G."/>
            <person name="Subramanian S."/>
        </authorList>
    </citation>
    <scope>NUCLEOTIDE SEQUENCE [LARGE SCALE GENOMIC DNA]</scope>
    <source>
        <strain evidence="8 9">DSM 53668</strain>
    </source>
</reference>
<dbReference type="EMBL" id="CP011125">
    <property type="protein sequence ID" value="AKF10268.1"/>
    <property type="molecule type" value="Genomic_DNA"/>
</dbReference>
<dbReference type="Gene3D" id="3.40.605.10">
    <property type="entry name" value="Aldehyde Dehydrogenase, Chain A, domain 1"/>
    <property type="match status" value="1"/>
</dbReference>
<dbReference type="PROSITE" id="PS00687">
    <property type="entry name" value="ALDEHYDE_DEHYDR_GLU"/>
    <property type="match status" value="1"/>
</dbReference>
<feature type="domain" description="Aldehyde dehydrogenase" evidence="7">
    <location>
        <begin position="48"/>
        <end position="501"/>
    </location>
</feature>
<name>A0A0F6W8L8_9BACT</name>
<dbReference type="GO" id="GO:0006081">
    <property type="term" value="P:aldehyde metabolic process"/>
    <property type="evidence" value="ECO:0007669"/>
    <property type="project" value="InterPro"/>
</dbReference>
<proteinExistence type="inferred from homology"/>
<evidence type="ECO:0000256" key="5">
    <source>
        <dbReference type="PROSITE-ProRule" id="PRU10007"/>
    </source>
</evidence>
<comment type="similarity">
    <text evidence="1 3 6">Belongs to the aldehyde dehydrogenase family.</text>
</comment>
<keyword evidence="2 3" id="KW-0560">Oxidoreductase</keyword>
<dbReference type="PANTHER" id="PTHR11699">
    <property type="entry name" value="ALDEHYDE DEHYDROGENASE-RELATED"/>
    <property type="match status" value="1"/>
</dbReference>
<dbReference type="InterPro" id="IPR016163">
    <property type="entry name" value="Ald_DH_C"/>
</dbReference>
<feature type="active site" evidence="4">
    <location>
        <position position="311"/>
    </location>
</feature>
<evidence type="ECO:0000313" key="9">
    <source>
        <dbReference type="Proteomes" id="UP000034883"/>
    </source>
</evidence>
<dbReference type="Pfam" id="PF00171">
    <property type="entry name" value="Aldedh"/>
    <property type="match status" value="1"/>
</dbReference>
<evidence type="ECO:0000256" key="1">
    <source>
        <dbReference type="ARBA" id="ARBA00009986"/>
    </source>
</evidence>
<evidence type="ECO:0000256" key="4">
    <source>
        <dbReference type="PIRSR" id="PIRSR036492-1"/>
    </source>
</evidence>
<protein>
    <recommendedName>
        <fullName evidence="3">Aldehyde dehydrogenase</fullName>
    </recommendedName>
</protein>
<evidence type="ECO:0000256" key="6">
    <source>
        <dbReference type="RuleBase" id="RU003345"/>
    </source>
</evidence>
<dbReference type="PIRSF" id="PIRSF036492">
    <property type="entry name" value="ALDH"/>
    <property type="match status" value="1"/>
</dbReference>
<gene>
    <name evidence="8" type="ORF">DB32_007417</name>
</gene>
<dbReference type="Proteomes" id="UP000034883">
    <property type="component" value="Chromosome"/>
</dbReference>
<dbReference type="STRING" id="927083.DB32_007417"/>
<dbReference type="CDD" id="cd07099">
    <property type="entry name" value="ALDH_DDALDH"/>
    <property type="match status" value="1"/>
</dbReference>
<dbReference type="InterPro" id="IPR012394">
    <property type="entry name" value="Aldehyde_DH_NAD(P)"/>
</dbReference>
<accession>A0A0F6W8L8</accession>
<dbReference type="InterPro" id="IPR029510">
    <property type="entry name" value="Ald_DH_CS_GLU"/>
</dbReference>
<organism evidence="8 9">
    <name type="scientific">Sandaracinus amylolyticus</name>
    <dbReference type="NCBI Taxonomy" id="927083"/>
    <lineage>
        <taxon>Bacteria</taxon>
        <taxon>Pseudomonadati</taxon>
        <taxon>Myxococcota</taxon>
        <taxon>Polyangia</taxon>
        <taxon>Polyangiales</taxon>
        <taxon>Sandaracinaceae</taxon>
        <taxon>Sandaracinus</taxon>
    </lineage>
</organism>
<dbReference type="InterPro" id="IPR015590">
    <property type="entry name" value="Aldehyde_DH_dom"/>
</dbReference>
<dbReference type="InterPro" id="IPR016162">
    <property type="entry name" value="Ald_DH_N"/>
</dbReference>